<comment type="similarity">
    <text evidence="3 6">Belongs to the DHNA family.</text>
</comment>
<dbReference type="UniPathway" id="UPA00077">
    <property type="reaction ID" value="UER00154"/>
</dbReference>
<keyword evidence="4 6" id="KW-0289">Folate biosynthesis</keyword>
<dbReference type="PANTHER" id="PTHR42844">
    <property type="entry name" value="DIHYDRONEOPTERIN ALDOLASE 1-RELATED"/>
    <property type="match status" value="1"/>
</dbReference>
<keyword evidence="5 6" id="KW-0456">Lyase</keyword>
<dbReference type="GO" id="GO:0005737">
    <property type="term" value="C:cytoplasm"/>
    <property type="evidence" value="ECO:0007669"/>
    <property type="project" value="TreeGrafter"/>
</dbReference>
<dbReference type="GO" id="GO:0046656">
    <property type="term" value="P:folic acid biosynthetic process"/>
    <property type="evidence" value="ECO:0007669"/>
    <property type="project" value="UniProtKB-UniRule"/>
</dbReference>
<keyword evidence="9" id="KW-1185">Reference proteome</keyword>
<reference evidence="8 9" key="1">
    <citation type="submission" date="2020-08" db="EMBL/GenBank/DDBJ databases">
        <title>Genomic Encyclopedia of Type Strains, Phase IV (KMG-IV): sequencing the most valuable type-strain genomes for metagenomic binning, comparative biology and taxonomic classification.</title>
        <authorList>
            <person name="Goeker M."/>
        </authorList>
    </citation>
    <scope>NUCLEOTIDE SEQUENCE [LARGE SCALE GENOMIC DNA]</scope>
    <source>
        <strain evidence="8 9">DSM 104969</strain>
    </source>
</reference>
<evidence type="ECO:0000256" key="3">
    <source>
        <dbReference type="ARBA" id="ARBA00005708"/>
    </source>
</evidence>
<comment type="catalytic activity">
    <reaction evidence="1 6">
        <text>7,8-dihydroneopterin = 6-hydroxymethyl-7,8-dihydropterin + glycolaldehyde</text>
        <dbReference type="Rhea" id="RHEA:10540"/>
        <dbReference type="ChEBI" id="CHEBI:17001"/>
        <dbReference type="ChEBI" id="CHEBI:17071"/>
        <dbReference type="ChEBI" id="CHEBI:44841"/>
        <dbReference type="EC" id="4.1.2.25"/>
    </reaction>
</comment>
<dbReference type="NCBIfam" id="TIGR00525">
    <property type="entry name" value="folB"/>
    <property type="match status" value="1"/>
</dbReference>
<accession>A0A840CL05</accession>
<comment type="pathway">
    <text evidence="2 6">Cofactor biosynthesis; tetrahydrofolate biosynthesis; 2-amino-4-hydroxy-6-hydroxymethyl-7,8-dihydropteridine diphosphate from 7,8-dihydroneopterin triphosphate: step 3/4.</text>
</comment>
<dbReference type="InterPro" id="IPR006157">
    <property type="entry name" value="FolB_dom"/>
</dbReference>
<dbReference type="GO" id="GO:0004150">
    <property type="term" value="F:dihydroneopterin aldolase activity"/>
    <property type="evidence" value="ECO:0007669"/>
    <property type="project" value="UniProtKB-UniRule"/>
</dbReference>
<sequence>MKSYILLENIVFYANHGVFPQETAVGNVFVVNLRIETDLSKAATSDELTDTVSYAEIYDIVKQEMDVPSKLLEHVAKRITSRLKEVFPQIKQIEIKLSKRNPPVGGQLDSASIVLVE</sequence>
<dbReference type="Pfam" id="PF02152">
    <property type="entry name" value="FolB"/>
    <property type="match status" value="1"/>
</dbReference>
<dbReference type="SUPFAM" id="SSF55620">
    <property type="entry name" value="Tetrahydrobiopterin biosynthesis enzymes-like"/>
    <property type="match status" value="1"/>
</dbReference>
<evidence type="ECO:0000256" key="5">
    <source>
        <dbReference type="ARBA" id="ARBA00023239"/>
    </source>
</evidence>
<evidence type="ECO:0000313" key="9">
    <source>
        <dbReference type="Proteomes" id="UP000555103"/>
    </source>
</evidence>
<evidence type="ECO:0000259" key="7">
    <source>
        <dbReference type="SMART" id="SM00905"/>
    </source>
</evidence>
<dbReference type="GO" id="GO:0046654">
    <property type="term" value="P:tetrahydrofolate biosynthetic process"/>
    <property type="evidence" value="ECO:0007669"/>
    <property type="project" value="UniProtKB-UniRule"/>
</dbReference>
<feature type="domain" description="Dihydroneopterin aldolase/epimerase" evidence="7">
    <location>
        <begin position="5"/>
        <end position="117"/>
    </location>
</feature>
<dbReference type="Gene3D" id="3.30.1130.10">
    <property type="match status" value="1"/>
</dbReference>
<evidence type="ECO:0000256" key="1">
    <source>
        <dbReference type="ARBA" id="ARBA00001353"/>
    </source>
</evidence>
<dbReference type="CDD" id="cd00534">
    <property type="entry name" value="DHNA_DHNTPE"/>
    <property type="match status" value="1"/>
</dbReference>
<dbReference type="InterPro" id="IPR006156">
    <property type="entry name" value="Dihydroneopterin_aldolase"/>
</dbReference>
<organism evidence="8 9">
    <name type="scientific">Dysgonomonas hofstadii</name>
    <dbReference type="NCBI Taxonomy" id="637886"/>
    <lineage>
        <taxon>Bacteria</taxon>
        <taxon>Pseudomonadati</taxon>
        <taxon>Bacteroidota</taxon>
        <taxon>Bacteroidia</taxon>
        <taxon>Bacteroidales</taxon>
        <taxon>Dysgonomonadaceae</taxon>
        <taxon>Dysgonomonas</taxon>
    </lineage>
</organism>
<dbReference type="Proteomes" id="UP000555103">
    <property type="component" value="Unassembled WGS sequence"/>
</dbReference>
<evidence type="ECO:0000256" key="4">
    <source>
        <dbReference type="ARBA" id="ARBA00022909"/>
    </source>
</evidence>
<dbReference type="InterPro" id="IPR043133">
    <property type="entry name" value="GTP-CH-I_C/QueF"/>
</dbReference>
<proteinExistence type="inferred from homology"/>
<comment type="caution">
    <text evidence="8">The sequence shown here is derived from an EMBL/GenBank/DDBJ whole genome shotgun (WGS) entry which is preliminary data.</text>
</comment>
<dbReference type="NCBIfam" id="TIGR00526">
    <property type="entry name" value="folB_dom"/>
    <property type="match status" value="1"/>
</dbReference>
<protein>
    <recommendedName>
        <fullName evidence="6">7,8-dihydroneopterin aldolase</fullName>
        <ecNumber evidence="6">4.1.2.25</ecNumber>
    </recommendedName>
</protein>
<name>A0A840CL05_9BACT</name>
<dbReference type="AlphaFoldDB" id="A0A840CL05"/>
<dbReference type="PANTHER" id="PTHR42844:SF1">
    <property type="entry name" value="DIHYDRONEOPTERIN ALDOLASE 1-RELATED"/>
    <property type="match status" value="1"/>
</dbReference>
<dbReference type="EC" id="4.1.2.25" evidence="6"/>
<dbReference type="SMART" id="SM00905">
    <property type="entry name" value="FolB"/>
    <property type="match status" value="1"/>
</dbReference>
<comment type="function">
    <text evidence="6">Catalyzes the conversion of 7,8-dihydroneopterin to 6-hydroxymethyl-7,8-dihydropterin.</text>
</comment>
<dbReference type="EMBL" id="JACIEP010000008">
    <property type="protein sequence ID" value="MBB4036670.1"/>
    <property type="molecule type" value="Genomic_DNA"/>
</dbReference>
<evidence type="ECO:0000256" key="6">
    <source>
        <dbReference type="RuleBase" id="RU362079"/>
    </source>
</evidence>
<evidence type="ECO:0000313" key="8">
    <source>
        <dbReference type="EMBL" id="MBB4036670.1"/>
    </source>
</evidence>
<evidence type="ECO:0000256" key="2">
    <source>
        <dbReference type="ARBA" id="ARBA00005013"/>
    </source>
</evidence>
<gene>
    <name evidence="8" type="ORF">GGR21_002576</name>
</gene>